<dbReference type="Proteomes" id="UP000460318">
    <property type="component" value="Unassembled WGS sequence"/>
</dbReference>
<protein>
    <submittedName>
        <fullName evidence="1">Uncharacterized protein</fullName>
    </submittedName>
</protein>
<keyword evidence="2" id="KW-1185">Reference proteome</keyword>
<comment type="caution">
    <text evidence="1">The sequence shown here is derived from an EMBL/GenBank/DDBJ whole genome shotgun (WGS) entry which is preliminary data.</text>
</comment>
<gene>
    <name evidence="1" type="ORF">GRF59_14240</name>
</gene>
<evidence type="ECO:0000313" key="2">
    <source>
        <dbReference type="Proteomes" id="UP000460318"/>
    </source>
</evidence>
<accession>A0A7X3IK13</accession>
<organism evidence="1 2">
    <name type="scientific">Paenibacillus dendrobii</name>
    <dbReference type="NCBI Taxonomy" id="2691084"/>
    <lineage>
        <taxon>Bacteria</taxon>
        <taxon>Bacillati</taxon>
        <taxon>Bacillota</taxon>
        <taxon>Bacilli</taxon>
        <taxon>Bacillales</taxon>
        <taxon>Paenibacillaceae</taxon>
        <taxon>Paenibacillus</taxon>
    </lineage>
</organism>
<name>A0A7X3IK13_9BACL</name>
<proteinExistence type="predicted"/>
<dbReference type="EMBL" id="WUBI01000002">
    <property type="protein sequence ID" value="MWV44776.1"/>
    <property type="molecule type" value="Genomic_DNA"/>
</dbReference>
<sequence length="108" mass="11179">MQPSSSPLFKYDISVCDNAALTGNPMAHAAEVKPEASSASVAAGLSAGMTYYVKLTITDIFDRSSAVTMPVTVGSSVVFDPAASYKLVNKKSGKVIDVPGHPQATARS</sequence>
<reference evidence="1 2" key="1">
    <citation type="submission" date="2019-12" db="EMBL/GenBank/DDBJ databases">
        <title>Paenibacillus sp. nov., an endophytic bacterium isolated from the stem of Dendrobium.</title>
        <authorList>
            <person name="Zhao R."/>
        </authorList>
    </citation>
    <scope>NUCLEOTIDE SEQUENCE [LARGE SCALE GENOMIC DNA]</scope>
    <source>
        <strain evidence="1 2">HJL G12</strain>
    </source>
</reference>
<dbReference type="RefSeq" id="WP_160498394.1">
    <property type="nucleotide sequence ID" value="NZ_WUBI01000002.1"/>
</dbReference>
<dbReference type="AlphaFoldDB" id="A0A7X3IK13"/>
<evidence type="ECO:0000313" key="1">
    <source>
        <dbReference type="EMBL" id="MWV44776.1"/>
    </source>
</evidence>